<dbReference type="RefSeq" id="WP_189994784.1">
    <property type="nucleotide sequence ID" value="NZ_BMZS01000013.1"/>
</dbReference>
<dbReference type="Gene3D" id="3.90.660.50">
    <property type="match status" value="1"/>
</dbReference>
<comment type="caution">
    <text evidence="2">The sequence shown here is derived from an EMBL/GenBank/DDBJ whole genome shotgun (WGS) entry which is preliminary data.</text>
</comment>
<evidence type="ECO:0000259" key="1">
    <source>
        <dbReference type="Pfam" id="PF01593"/>
    </source>
</evidence>
<dbReference type="SUPFAM" id="SSF51905">
    <property type="entry name" value="FAD/NAD(P)-binding domain"/>
    <property type="match status" value="1"/>
</dbReference>
<reference evidence="2" key="1">
    <citation type="journal article" date="2014" name="Int. J. Syst. Evol. Microbiol.">
        <title>Complete genome sequence of Corynebacterium casei LMG S-19264T (=DSM 44701T), isolated from a smear-ripened cheese.</title>
        <authorList>
            <consortium name="US DOE Joint Genome Institute (JGI-PGF)"/>
            <person name="Walter F."/>
            <person name="Albersmeier A."/>
            <person name="Kalinowski J."/>
            <person name="Ruckert C."/>
        </authorList>
    </citation>
    <scope>NUCLEOTIDE SEQUENCE</scope>
    <source>
        <strain evidence="2">KCTC 42651</strain>
    </source>
</reference>
<reference evidence="2" key="2">
    <citation type="submission" date="2020-09" db="EMBL/GenBank/DDBJ databases">
        <authorList>
            <person name="Sun Q."/>
            <person name="Kim S."/>
        </authorList>
    </citation>
    <scope>NUCLEOTIDE SEQUENCE</scope>
    <source>
        <strain evidence="2">KCTC 42651</strain>
    </source>
</reference>
<dbReference type="NCBIfam" id="NF005560">
    <property type="entry name" value="PRK07233.1"/>
    <property type="match status" value="1"/>
</dbReference>
<sequence length="427" mass="47077">MATVGIVGAGAMGLAAAYHALKAGHRVTVYEADSVPGGMAAHADLDGLSIERFYHFVCKADASTFALMDELGIGDRMRWRDTSMGYFVDGRMYRWGDPVALLTFPKLSPVAKFRYGLQMFLSTKRSDWRPLENRTARDWIENGAGREAYDVLWRRLFELKFFEHADTVSAAWIWTRIKRVGTSRKSLMQEQLGYIDGGSETLVTALAEAIERRGGEIRLGTPVREVVVADGRVTGIRTDAGVDPVDAAISTMPTPYVSRLVPALPDDWKGRYDAIENIGVVCVLLRLNKSVSPHFWVNINDPAVEIPGIIEFSRLRPVDDTVVYVPFYMPQSHPKFGRDDAAFVAESMAAIRRLNPAIGDDDLKASLVGRLRHAQPVCEAGFAAKIPPIQTPIDGLQVADTSFYYPEDRGISESVRYGAMMAAAVGA</sequence>
<dbReference type="AlphaFoldDB" id="A0A918XY39"/>
<name>A0A918XY39_9PROT</name>
<accession>A0A918XY39</accession>
<dbReference type="Pfam" id="PF01593">
    <property type="entry name" value="Amino_oxidase"/>
    <property type="match status" value="1"/>
</dbReference>
<dbReference type="EMBL" id="BMZS01000013">
    <property type="protein sequence ID" value="GHD61797.1"/>
    <property type="molecule type" value="Genomic_DNA"/>
</dbReference>
<dbReference type="GO" id="GO:0016491">
    <property type="term" value="F:oxidoreductase activity"/>
    <property type="evidence" value="ECO:0007669"/>
    <property type="project" value="InterPro"/>
</dbReference>
<dbReference type="Gene3D" id="3.50.50.60">
    <property type="entry name" value="FAD/NAD(P)-binding domain"/>
    <property type="match status" value="1"/>
</dbReference>
<gene>
    <name evidence="2" type="ORF">GCM10017083_49650</name>
</gene>
<proteinExistence type="predicted"/>
<feature type="domain" description="Amine oxidase" evidence="1">
    <location>
        <begin position="13"/>
        <end position="363"/>
    </location>
</feature>
<evidence type="ECO:0000313" key="3">
    <source>
        <dbReference type="Proteomes" id="UP000630353"/>
    </source>
</evidence>
<dbReference type="InterPro" id="IPR050464">
    <property type="entry name" value="Zeta_carotene_desat/Oxidored"/>
</dbReference>
<protein>
    <submittedName>
        <fullName evidence="2">Oxidoreductase</fullName>
    </submittedName>
</protein>
<organism evidence="2 3">
    <name type="scientific">Thalassobaculum fulvum</name>
    <dbReference type="NCBI Taxonomy" id="1633335"/>
    <lineage>
        <taxon>Bacteria</taxon>
        <taxon>Pseudomonadati</taxon>
        <taxon>Pseudomonadota</taxon>
        <taxon>Alphaproteobacteria</taxon>
        <taxon>Rhodospirillales</taxon>
        <taxon>Thalassobaculaceae</taxon>
        <taxon>Thalassobaculum</taxon>
    </lineage>
</organism>
<dbReference type="Proteomes" id="UP000630353">
    <property type="component" value="Unassembled WGS sequence"/>
</dbReference>
<dbReference type="PANTHER" id="PTHR42923:SF46">
    <property type="entry name" value="AMINE OXIDASE"/>
    <property type="match status" value="1"/>
</dbReference>
<dbReference type="InterPro" id="IPR036188">
    <property type="entry name" value="FAD/NAD-bd_sf"/>
</dbReference>
<dbReference type="PRINTS" id="PR00419">
    <property type="entry name" value="ADXRDTASE"/>
</dbReference>
<dbReference type="PANTHER" id="PTHR42923">
    <property type="entry name" value="PROTOPORPHYRINOGEN OXIDASE"/>
    <property type="match status" value="1"/>
</dbReference>
<dbReference type="InterPro" id="IPR002937">
    <property type="entry name" value="Amino_oxidase"/>
</dbReference>
<keyword evidence="3" id="KW-1185">Reference proteome</keyword>
<evidence type="ECO:0000313" key="2">
    <source>
        <dbReference type="EMBL" id="GHD61797.1"/>
    </source>
</evidence>